<feature type="signal peptide" evidence="1">
    <location>
        <begin position="1"/>
        <end position="41"/>
    </location>
</feature>
<protein>
    <submittedName>
        <fullName evidence="2">Uncharacterized protein</fullName>
    </submittedName>
</protein>
<dbReference type="PANTHER" id="PTHR33526:SF4">
    <property type="entry name" value="OS07G0123800 PROTEIN"/>
    <property type="match status" value="1"/>
</dbReference>
<evidence type="ECO:0000313" key="2">
    <source>
        <dbReference type="EMBL" id="CAD1822372.1"/>
    </source>
</evidence>
<sequence length="188" mass="19908">MKKPINSYEVNSNSNSKTNHIRAYCKLLLLLLLLLLPYSSDVDDDDDEQGDERRAADPGRCIRAPIRALGRAATFTAVAARSRRGSRSHGYGSAGDGGRDEDFGELVRAASRRAEAERAAAAAAAAEGPKRSRSVAAIGRIDEDRECEFGGGGVGEGNCKLGVGMRSRSCAVGSSMSRTGRVGDSLNF</sequence>
<accession>A0A6V7NUZ1</accession>
<name>A0A6V7NUZ1_ANACO</name>
<feature type="chain" id="PRO_5028349256" evidence="1">
    <location>
        <begin position="42"/>
        <end position="188"/>
    </location>
</feature>
<dbReference type="PANTHER" id="PTHR33526">
    <property type="entry name" value="OS07G0123800 PROTEIN"/>
    <property type="match status" value="1"/>
</dbReference>
<evidence type="ECO:0000256" key="1">
    <source>
        <dbReference type="SAM" id="SignalP"/>
    </source>
</evidence>
<organism evidence="2">
    <name type="scientific">Ananas comosus var. bracteatus</name>
    <name type="common">red pineapple</name>
    <dbReference type="NCBI Taxonomy" id="296719"/>
    <lineage>
        <taxon>Eukaryota</taxon>
        <taxon>Viridiplantae</taxon>
        <taxon>Streptophyta</taxon>
        <taxon>Embryophyta</taxon>
        <taxon>Tracheophyta</taxon>
        <taxon>Spermatophyta</taxon>
        <taxon>Magnoliopsida</taxon>
        <taxon>Liliopsida</taxon>
        <taxon>Poales</taxon>
        <taxon>Bromeliaceae</taxon>
        <taxon>Bromelioideae</taxon>
        <taxon>Ananas</taxon>
    </lineage>
</organism>
<gene>
    <name evidence="2" type="ORF">CB5_LOCUS5583</name>
</gene>
<dbReference type="EMBL" id="LR862142">
    <property type="protein sequence ID" value="CAD1822372.1"/>
    <property type="molecule type" value="Genomic_DNA"/>
</dbReference>
<dbReference type="AlphaFoldDB" id="A0A6V7NUZ1"/>
<keyword evidence="1" id="KW-0732">Signal</keyword>
<reference evidence="2" key="1">
    <citation type="submission" date="2020-07" db="EMBL/GenBank/DDBJ databases">
        <authorList>
            <person name="Lin J."/>
        </authorList>
    </citation>
    <scope>NUCLEOTIDE SEQUENCE</scope>
</reference>
<proteinExistence type="predicted"/>